<comment type="caution">
    <text evidence="1">The sequence shown here is derived from an EMBL/GenBank/DDBJ whole genome shotgun (WGS) entry which is preliminary data.</text>
</comment>
<name>A0A3L6TML1_PANMI</name>
<sequence>MAARVPLRVEVRDVLNLHRQGRHDEALQRAVNLAATERNRCALVMNLAGSLLLEARLRDQGSNPDRAREYLHDAARWYKVAAAQAPNCVETAAACVTALVELKLYSEAEMEFVRGMTIKAADDPLLHNAAAADDLN</sequence>
<proteinExistence type="predicted"/>
<gene>
    <name evidence="1" type="ORF">C2845_PM01G00440</name>
</gene>
<dbReference type="PANTHER" id="PTHR34465">
    <property type="entry name" value="CARBOXYL-TERMINAL HYDROLASE-LIKE PROTEIN, PUTATIVE (DUF627 AND DUF629)-RELATED"/>
    <property type="match status" value="1"/>
</dbReference>
<dbReference type="PANTHER" id="PTHR34465:SF5">
    <property type="entry name" value="OS11G0598900 PROTEIN"/>
    <property type="match status" value="1"/>
</dbReference>
<dbReference type="AlphaFoldDB" id="A0A3L6TML1"/>
<evidence type="ECO:0000313" key="2">
    <source>
        <dbReference type="Proteomes" id="UP000275267"/>
    </source>
</evidence>
<dbReference type="Proteomes" id="UP000275267">
    <property type="component" value="Unassembled WGS sequence"/>
</dbReference>
<keyword evidence="2" id="KW-1185">Reference proteome</keyword>
<accession>A0A3L6TML1</accession>
<organism evidence="1 2">
    <name type="scientific">Panicum miliaceum</name>
    <name type="common">Proso millet</name>
    <name type="synonym">Broomcorn millet</name>
    <dbReference type="NCBI Taxonomy" id="4540"/>
    <lineage>
        <taxon>Eukaryota</taxon>
        <taxon>Viridiplantae</taxon>
        <taxon>Streptophyta</taxon>
        <taxon>Embryophyta</taxon>
        <taxon>Tracheophyta</taxon>
        <taxon>Spermatophyta</taxon>
        <taxon>Magnoliopsida</taxon>
        <taxon>Liliopsida</taxon>
        <taxon>Poales</taxon>
        <taxon>Poaceae</taxon>
        <taxon>PACMAD clade</taxon>
        <taxon>Panicoideae</taxon>
        <taxon>Panicodae</taxon>
        <taxon>Paniceae</taxon>
        <taxon>Panicinae</taxon>
        <taxon>Panicum</taxon>
        <taxon>Panicum sect. Panicum</taxon>
    </lineage>
</organism>
<evidence type="ECO:0000313" key="1">
    <source>
        <dbReference type="EMBL" id="RLN40715.1"/>
    </source>
</evidence>
<protein>
    <submittedName>
        <fullName evidence="1">Uncharacterized protein</fullName>
    </submittedName>
</protein>
<dbReference type="EMBL" id="PQIB02000001">
    <property type="protein sequence ID" value="RLN40715.1"/>
    <property type="molecule type" value="Genomic_DNA"/>
</dbReference>
<reference evidence="2" key="1">
    <citation type="journal article" date="2019" name="Nat. Commun.">
        <title>The genome of broomcorn millet.</title>
        <authorList>
            <person name="Zou C."/>
            <person name="Miki D."/>
            <person name="Li D."/>
            <person name="Tang Q."/>
            <person name="Xiao L."/>
            <person name="Rajput S."/>
            <person name="Deng P."/>
            <person name="Jia W."/>
            <person name="Huang R."/>
            <person name="Zhang M."/>
            <person name="Sun Y."/>
            <person name="Hu J."/>
            <person name="Fu X."/>
            <person name="Schnable P.S."/>
            <person name="Li F."/>
            <person name="Zhang H."/>
            <person name="Feng B."/>
            <person name="Zhu X."/>
            <person name="Liu R."/>
            <person name="Schnable J.C."/>
            <person name="Zhu J.-K."/>
            <person name="Zhang H."/>
        </authorList>
    </citation>
    <scope>NUCLEOTIDE SEQUENCE [LARGE SCALE GENOMIC DNA]</scope>
</reference>